<dbReference type="GO" id="GO:0043165">
    <property type="term" value="P:Gram-negative-bacterium-type cell outer membrane assembly"/>
    <property type="evidence" value="ECO:0007669"/>
    <property type="project" value="InterPro"/>
</dbReference>
<keyword evidence="2" id="KW-1185">Reference proteome</keyword>
<comment type="caution">
    <text evidence="1">The sequence shown here is derived from an EMBL/GenBank/DDBJ whole genome shotgun (WGS) entry which is preliminary data.</text>
</comment>
<name>A0A315ZH11_SEDFL</name>
<reference evidence="1 2" key="1">
    <citation type="submission" date="2018-03" db="EMBL/GenBank/DDBJ databases">
        <title>Genomic Encyclopedia of Archaeal and Bacterial Type Strains, Phase II (KMG-II): from individual species to whole genera.</title>
        <authorList>
            <person name="Goeker M."/>
        </authorList>
    </citation>
    <scope>NUCLEOTIDE SEQUENCE [LARGE SCALE GENOMIC DNA]</scope>
    <source>
        <strain evidence="1 2">DSM 28229</strain>
    </source>
</reference>
<dbReference type="AlphaFoldDB" id="A0A315ZH11"/>
<evidence type="ECO:0000313" key="2">
    <source>
        <dbReference type="Proteomes" id="UP000245535"/>
    </source>
</evidence>
<sequence>MRLRIKMKRLNHFFKYFTFIGILLLCNACTGFRFTFSGVNLDPNVKTFSVETFDNRAPDGPSNMGIVFSDGFRDYMARNTPLTLVPQGEQGDLQFEGTVTGYRITPISPGASELENADFQRLTITVKVNFVNNYDDQANFDQNFSFYFDFEASQNITSVEAEALDVIFEQIYFDVFNASVATW</sequence>
<evidence type="ECO:0000313" key="1">
    <source>
        <dbReference type="EMBL" id="PWJ44459.1"/>
    </source>
</evidence>
<dbReference type="EMBL" id="QGDO01000001">
    <property type="protein sequence ID" value="PWJ44459.1"/>
    <property type="molecule type" value="Genomic_DNA"/>
</dbReference>
<dbReference type="GO" id="GO:0019867">
    <property type="term" value="C:outer membrane"/>
    <property type="evidence" value="ECO:0007669"/>
    <property type="project" value="InterPro"/>
</dbReference>
<dbReference type="Pfam" id="PF04390">
    <property type="entry name" value="LptE"/>
    <property type="match status" value="1"/>
</dbReference>
<proteinExistence type="predicted"/>
<gene>
    <name evidence="1" type="ORF">BC781_101830</name>
</gene>
<dbReference type="Proteomes" id="UP000245535">
    <property type="component" value="Unassembled WGS sequence"/>
</dbReference>
<organism evidence="1 2">
    <name type="scientific">Sediminitomix flava</name>
    <dbReference type="NCBI Taxonomy" id="379075"/>
    <lineage>
        <taxon>Bacteria</taxon>
        <taxon>Pseudomonadati</taxon>
        <taxon>Bacteroidota</taxon>
        <taxon>Cytophagia</taxon>
        <taxon>Cytophagales</taxon>
        <taxon>Flammeovirgaceae</taxon>
        <taxon>Sediminitomix</taxon>
    </lineage>
</organism>
<dbReference type="InterPro" id="IPR007485">
    <property type="entry name" value="LPS_assembly_LptE"/>
</dbReference>
<protein>
    <submittedName>
        <fullName evidence="1">Lipopolysaccharide assembly protein</fullName>
    </submittedName>
</protein>
<accession>A0A315ZH11</accession>